<evidence type="ECO:0000256" key="1">
    <source>
        <dbReference type="SAM" id="MobiDB-lite"/>
    </source>
</evidence>
<dbReference type="InterPro" id="IPR046341">
    <property type="entry name" value="SET_dom_sf"/>
</dbReference>
<gene>
    <name evidence="3" type="primary">set5_7</name>
    <name evidence="3" type="ORF">Hypma_007442</name>
</gene>
<dbReference type="CDD" id="cd20071">
    <property type="entry name" value="SET_SMYD"/>
    <property type="match status" value="1"/>
</dbReference>
<dbReference type="InterPro" id="IPR053185">
    <property type="entry name" value="SET_domain_protein"/>
</dbReference>
<evidence type="ECO:0000259" key="2">
    <source>
        <dbReference type="PROSITE" id="PS50280"/>
    </source>
</evidence>
<dbReference type="PANTHER" id="PTHR47332:SF4">
    <property type="entry name" value="SET DOMAIN-CONTAINING PROTEIN 5"/>
    <property type="match status" value="1"/>
</dbReference>
<dbReference type="OrthoDB" id="265717at2759"/>
<dbReference type="AlphaFoldDB" id="A0A369JZB0"/>
<proteinExistence type="predicted"/>
<evidence type="ECO:0000313" key="4">
    <source>
        <dbReference type="Proteomes" id="UP000076154"/>
    </source>
</evidence>
<dbReference type="Gene3D" id="2.170.270.10">
    <property type="entry name" value="SET domain"/>
    <property type="match status" value="1"/>
</dbReference>
<dbReference type="SMART" id="SM00317">
    <property type="entry name" value="SET"/>
    <property type="match status" value="1"/>
</dbReference>
<dbReference type="SUPFAM" id="SSF82199">
    <property type="entry name" value="SET domain"/>
    <property type="match status" value="1"/>
</dbReference>
<dbReference type="Pfam" id="PF00856">
    <property type="entry name" value="SET"/>
    <property type="match status" value="1"/>
</dbReference>
<keyword evidence="4" id="KW-1185">Reference proteome</keyword>
<reference evidence="3" key="1">
    <citation type="submission" date="2018-04" db="EMBL/GenBank/DDBJ databases">
        <title>Whole genome sequencing of Hypsizygus marmoreus.</title>
        <authorList>
            <person name="Choi I.-G."/>
            <person name="Min B."/>
            <person name="Kim J.-G."/>
            <person name="Kim S."/>
            <person name="Oh Y.-L."/>
            <person name="Kong W.-S."/>
            <person name="Park H."/>
            <person name="Jeong J."/>
            <person name="Song E.-S."/>
        </authorList>
    </citation>
    <scope>NUCLEOTIDE SEQUENCE [LARGE SCALE GENOMIC DNA]</scope>
    <source>
        <strain evidence="3">51987-8</strain>
    </source>
</reference>
<accession>A0A369JZB0</accession>
<comment type="caution">
    <text evidence="3">The sequence shown here is derived from an EMBL/GenBank/DDBJ whole genome shotgun (WGS) entry which is preliminary data.</text>
</comment>
<dbReference type="Proteomes" id="UP000076154">
    <property type="component" value="Unassembled WGS sequence"/>
</dbReference>
<dbReference type="InterPro" id="IPR001214">
    <property type="entry name" value="SET_dom"/>
</dbReference>
<sequence>MEWTSTTDTSTRFTVHKLTFTKGEECAILLDKRILPLLPPASPSPPTALPSQSHRTPHPPPFEIKDAGPGKGLGMFATRAIPAGALILVEHPAIVTPGHAPQSLAPADRTAAYRALSTVLSEGPKAGILGMSNCRPVGVEGGQGEEGEGEGECLTPEEGIAWTNGTTIGLTFPDEMRGKEEREYGAVFVVINRSNHSCGPNAAHKWDLPTFSASLYALRPIAPGEEITMTYTPPTLPSTFRIAHLQSHYSFTCLCPHCTLPPQLQATSDASRARLRDWHLHHPGYAKWWRDLARADDAVITACLEALELVEREGVHGMMPLFVEELCRCYAVLGEEGEWRRWAGVLMGLCEVADPGVVREVVGEGMEGMRDVRRVRRWGWRRVQRMQMNGRKRRVHGDPPDVEAYFSPTLF</sequence>
<evidence type="ECO:0000313" key="3">
    <source>
        <dbReference type="EMBL" id="RDB24963.1"/>
    </source>
</evidence>
<dbReference type="STRING" id="39966.A0A369JZB0"/>
<feature type="domain" description="SET" evidence="2">
    <location>
        <begin position="60"/>
        <end position="232"/>
    </location>
</feature>
<name>A0A369JZB0_HYPMA</name>
<dbReference type="PANTHER" id="PTHR47332">
    <property type="entry name" value="SET DOMAIN-CONTAINING PROTEIN 5"/>
    <property type="match status" value="1"/>
</dbReference>
<organism evidence="3 4">
    <name type="scientific">Hypsizygus marmoreus</name>
    <name type="common">White beech mushroom</name>
    <name type="synonym">Agaricus marmoreus</name>
    <dbReference type="NCBI Taxonomy" id="39966"/>
    <lineage>
        <taxon>Eukaryota</taxon>
        <taxon>Fungi</taxon>
        <taxon>Dikarya</taxon>
        <taxon>Basidiomycota</taxon>
        <taxon>Agaricomycotina</taxon>
        <taxon>Agaricomycetes</taxon>
        <taxon>Agaricomycetidae</taxon>
        <taxon>Agaricales</taxon>
        <taxon>Tricholomatineae</taxon>
        <taxon>Lyophyllaceae</taxon>
        <taxon>Hypsizygus</taxon>
    </lineage>
</organism>
<protein>
    <submittedName>
        <fullName evidence="3">SET domain-containing protein 5</fullName>
    </submittedName>
</protein>
<feature type="region of interest" description="Disordered" evidence="1">
    <location>
        <begin position="39"/>
        <end position="62"/>
    </location>
</feature>
<feature type="compositionally biased region" description="Pro residues" evidence="1">
    <location>
        <begin position="39"/>
        <end position="48"/>
    </location>
</feature>
<dbReference type="EMBL" id="LUEZ02000041">
    <property type="protein sequence ID" value="RDB24963.1"/>
    <property type="molecule type" value="Genomic_DNA"/>
</dbReference>
<dbReference type="InParanoid" id="A0A369JZB0"/>
<dbReference type="PROSITE" id="PS50280">
    <property type="entry name" value="SET"/>
    <property type="match status" value="1"/>
</dbReference>